<dbReference type="InterPro" id="IPR011397">
    <property type="entry name" value="YhfC"/>
</dbReference>
<keyword evidence="1" id="KW-0812">Transmembrane</keyword>
<feature type="transmembrane region" description="Helical" evidence="1">
    <location>
        <begin position="6"/>
        <end position="25"/>
    </location>
</feature>
<keyword evidence="1" id="KW-0472">Membrane</keyword>
<feature type="transmembrane region" description="Helical" evidence="1">
    <location>
        <begin position="61"/>
        <end position="83"/>
    </location>
</feature>
<dbReference type="Proteomes" id="UP000823842">
    <property type="component" value="Unassembled WGS sequence"/>
</dbReference>
<keyword evidence="2" id="KW-0482">Metalloprotease</keyword>
<reference evidence="2" key="1">
    <citation type="journal article" date="2021" name="PeerJ">
        <title>Extensive microbial diversity within the chicken gut microbiome revealed by metagenomics and culture.</title>
        <authorList>
            <person name="Gilroy R."/>
            <person name="Ravi A."/>
            <person name="Getino M."/>
            <person name="Pursley I."/>
            <person name="Horton D.L."/>
            <person name="Alikhan N.F."/>
            <person name="Baker D."/>
            <person name="Gharbi K."/>
            <person name="Hall N."/>
            <person name="Watson M."/>
            <person name="Adriaenssens E.M."/>
            <person name="Foster-Nyarko E."/>
            <person name="Jarju S."/>
            <person name="Secka A."/>
            <person name="Antonio M."/>
            <person name="Oren A."/>
            <person name="Chaudhuri R.R."/>
            <person name="La Ragione R."/>
            <person name="Hildebrand F."/>
            <person name="Pallen M.J."/>
        </authorList>
    </citation>
    <scope>NUCLEOTIDE SEQUENCE</scope>
    <source>
        <strain evidence="2">ChiSjej1B19-5720</strain>
    </source>
</reference>
<keyword evidence="1" id="KW-1133">Transmembrane helix</keyword>
<gene>
    <name evidence="2" type="ORF">IAA06_14060</name>
</gene>
<keyword evidence="2" id="KW-0378">Hydrolase</keyword>
<proteinExistence type="predicted"/>
<organism evidence="2 3">
    <name type="scientific">Candidatus Blautia faecavium</name>
    <dbReference type="NCBI Taxonomy" id="2838487"/>
    <lineage>
        <taxon>Bacteria</taxon>
        <taxon>Bacillati</taxon>
        <taxon>Bacillota</taxon>
        <taxon>Clostridia</taxon>
        <taxon>Lachnospirales</taxon>
        <taxon>Lachnospiraceae</taxon>
        <taxon>Blautia</taxon>
    </lineage>
</organism>
<feature type="transmembrane region" description="Helical" evidence="1">
    <location>
        <begin position="103"/>
        <end position="122"/>
    </location>
</feature>
<evidence type="ECO:0000256" key="1">
    <source>
        <dbReference type="SAM" id="Phobius"/>
    </source>
</evidence>
<evidence type="ECO:0000313" key="3">
    <source>
        <dbReference type="Proteomes" id="UP000823842"/>
    </source>
</evidence>
<feature type="transmembrane region" description="Helical" evidence="1">
    <location>
        <begin position="197"/>
        <end position="215"/>
    </location>
</feature>
<dbReference type="EMBL" id="DWYZ01000268">
    <property type="protein sequence ID" value="HJB29894.1"/>
    <property type="molecule type" value="Genomic_DNA"/>
</dbReference>
<protein>
    <submittedName>
        <fullName evidence="2">YhfC family intramembrane metalloprotease</fullName>
    </submittedName>
</protein>
<keyword evidence="2" id="KW-0645">Protease</keyword>
<evidence type="ECO:0000313" key="2">
    <source>
        <dbReference type="EMBL" id="HJB29894.1"/>
    </source>
</evidence>
<reference evidence="2" key="2">
    <citation type="submission" date="2021-04" db="EMBL/GenBank/DDBJ databases">
        <authorList>
            <person name="Gilroy R."/>
        </authorList>
    </citation>
    <scope>NUCLEOTIDE SEQUENCE</scope>
    <source>
        <strain evidence="2">ChiSjej1B19-5720</strain>
    </source>
</reference>
<dbReference type="GO" id="GO:0008237">
    <property type="term" value="F:metallopeptidase activity"/>
    <property type="evidence" value="ECO:0007669"/>
    <property type="project" value="UniProtKB-KW"/>
</dbReference>
<sequence length="229" mass="25573">MIYGWITIFLCAGPPLIGAVFFLVYKKGTFRAFFMGAACFFLTQLILRIPLLNLLSRHNDWFALSPYTAPILYIFLLAFSAGIFEENGRWLFLRYLCRGKDTWICGIAFGLGHGGIEAIWVLTLSVLPSLFNGTLSLAGPDVILVGTERLCAISFHIAMSVLVLIGVRKKQYRFCFLAVLIHGLFDLTTAIPNQGIIWAILVCAALLSLAFALWTKNQIFIEKKKGEII</sequence>
<dbReference type="Pfam" id="PF10086">
    <property type="entry name" value="YhfC"/>
    <property type="match status" value="2"/>
</dbReference>
<name>A0A9D2RXU2_9FIRM</name>
<comment type="caution">
    <text evidence="2">The sequence shown here is derived from an EMBL/GenBank/DDBJ whole genome shotgun (WGS) entry which is preliminary data.</text>
</comment>
<feature type="transmembrane region" description="Helical" evidence="1">
    <location>
        <begin position="142"/>
        <end position="167"/>
    </location>
</feature>
<feature type="transmembrane region" description="Helical" evidence="1">
    <location>
        <begin position="32"/>
        <end position="55"/>
    </location>
</feature>
<accession>A0A9D2RXU2</accession>
<dbReference type="PIRSF" id="PIRSF033101">
    <property type="entry name" value="UCP033101"/>
    <property type="match status" value="1"/>
</dbReference>
<feature type="transmembrane region" description="Helical" evidence="1">
    <location>
        <begin position="174"/>
        <end position="191"/>
    </location>
</feature>
<dbReference type="AlphaFoldDB" id="A0A9D2RXU2"/>